<sequence>MLSERPTPAVDDPPITEESLAMASTPDGAPSNRKLVLVAGSGRSGTSLMAGILRHMGLHVPEPEVVADHTNPKGFGEPQWVVEFHDLLLRRNNVHPGDARPSAWFDAGRAGAREWNRSDLAAWLQEQFAVSDALVVKDPRISWFLGLWRVAAVRNGASTATITMLRHPAEVVGSKNTYYGGKFGDISRLAGWTNMMLFTERATRGSARSFVRYHDLLSDWTSTVVRVGEELDLDQVRNAGTRVMQEIHEFVDPQLHRVRASWDDLNVPADLREIADETWNQLNSLVEPGDDPAQAARTYATLDELRRAYGDLYAQAEALASSSIGAAGPAYLRSTREQRVQEAEDAARRELEESSAMRRFYLRVRGFVGRVVRRIDRIGAPKAA</sequence>
<dbReference type="EMBL" id="JAIQZJ010000007">
    <property type="protein sequence ID" value="MBZ5739239.1"/>
    <property type="molecule type" value="Genomic_DNA"/>
</dbReference>
<accession>A0ABS7UE19</accession>
<dbReference type="SUPFAM" id="SSF52540">
    <property type="entry name" value="P-loop containing nucleoside triphosphate hydrolases"/>
    <property type="match status" value="1"/>
</dbReference>
<organism evidence="1 2">
    <name type="scientific">Nocardioides mangrovi</name>
    <dbReference type="NCBI Taxonomy" id="2874580"/>
    <lineage>
        <taxon>Bacteria</taxon>
        <taxon>Bacillati</taxon>
        <taxon>Actinomycetota</taxon>
        <taxon>Actinomycetes</taxon>
        <taxon>Propionibacteriales</taxon>
        <taxon>Nocardioidaceae</taxon>
        <taxon>Nocardioides</taxon>
    </lineage>
</organism>
<gene>
    <name evidence="1" type="ORF">K8U61_13780</name>
</gene>
<keyword evidence="2" id="KW-1185">Reference proteome</keyword>
<evidence type="ECO:0000313" key="2">
    <source>
        <dbReference type="Proteomes" id="UP000780875"/>
    </source>
</evidence>
<comment type="caution">
    <text evidence="1">The sequence shown here is derived from an EMBL/GenBank/DDBJ whole genome shotgun (WGS) entry which is preliminary data.</text>
</comment>
<name>A0ABS7UE19_9ACTN</name>
<protein>
    <submittedName>
        <fullName evidence="1">Sulfotransferase family protein</fullName>
    </submittedName>
</protein>
<dbReference type="InterPro" id="IPR027417">
    <property type="entry name" value="P-loop_NTPase"/>
</dbReference>
<dbReference type="Proteomes" id="UP000780875">
    <property type="component" value="Unassembled WGS sequence"/>
</dbReference>
<dbReference type="RefSeq" id="WP_224123609.1">
    <property type="nucleotide sequence ID" value="NZ_JAIQZJ010000007.1"/>
</dbReference>
<dbReference type="Gene3D" id="3.40.50.300">
    <property type="entry name" value="P-loop containing nucleotide triphosphate hydrolases"/>
    <property type="match status" value="1"/>
</dbReference>
<proteinExistence type="predicted"/>
<evidence type="ECO:0000313" key="1">
    <source>
        <dbReference type="EMBL" id="MBZ5739239.1"/>
    </source>
</evidence>
<reference evidence="1 2" key="1">
    <citation type="submission" date="2021-09" db="EMBL/GenBank/DDBJ databases">
        <title>Whole genome sequence of Nocardioides sp. GBK3QG-3.</title>
        <authorList>
            <person name="Tuo L."/>
        </authorList>
    </citation>
    <scope>NUCLEOTIDE SEQUENCE [LARGE SCALE GENOMIC DNA]</scope>
    <source>
        <strain evidence="1 2">GBK3QG-3</strain>
    </source>
</reference>